<keyword evidence="2" id="KW-1277">Toxin-antitoxin system</keyword>
<dbReference type="GO" id="GO:0110001">
    <property type="term" value="C:toxin-antitoxin complex"/>
    <property type="evidence" value="ECO:0007669"/>
    <property type="project" value="InterPro"/>
</dbReference>
<dbReference type="GO" id="GO:0016787">
    <property type="term" value="F:hydrolase activity"/>
    <property type="evidence" value="ECO:0007669"/>
    <property type="project" value="UniProtKB-KW"/>
</dbReference>
<sequence>MNKDVKVYLNHILESIELIEEYTKDKSEEEFFTSKFLQDAVIRRIEIIGEAVKNLPAEFKEKYSHIPWKEIAGMRDILIHKYFGVDLGLTWEVVKKDIPKLKEEVLNILEELGK</sequence>
<dbReference type="InterPro" id="IPR008201">
    <property type="entry name" value="HepT-like"/>
</dbReference>
<accession>A0A8D6PTS7</accession>
<gene>
    <name evidence="6" type="ORF">MLAUSG7_1597</name>
</gene>
<dbReference type="PANTHER" id="PTHR34139">
    <property type="entry name" value="UPF0331 PROTEIN MJ0127"/>
    <property type="match status" value="1"/>
</dbReference>
<keyword evidence="5" id="KW-0378">Hydrolase</keyword>
<dbReference type="GO" id="GO:0004540">
    <property type="term" value="F:RNA nuclease activity"/>
    <property type="evidence" value="ECO:0007669"/>
    <property type="project" value="InterPro"/>
</dbReference>
<reference evidence="6 7" key="1">
    <citation type="submission" date="2020-04" db="EMBL/GenBank/DDBJ databases">
        <authorList>
            <consortium name="Genoscope - CEA"/>
            <person name="William W."/>
        </authorList>
    </citation>
    <scope>NUCLEOTIDE SEQUENCE [LARGE SCALE GENOMIC DNA]</scope>
    <source>
        <strain evidence="6 7">SG7</strain>
    </source>
</reference>
<dbReference type="PANTHER" id="PTHR34139:SF1">
    <property type="entry name" value="RNASE MJ1380-RELATED"/>
    <property type="match status" value="1"/>
</dbReference>
<dbReference type="RefSeq" id="WP_250543599.1">
    <property type="nucleotide sequence ID" value="NZ_LR792632.1"/>
</dbReference>
<dbReference type="GO" id="GO:0000166">
    <property type="term" value="F:nucleotide binding"/>
    <property type="evidence" value="ECO:0007669"/>
    <property type="project" value="UniProtKB-KW"/>
</dbReference>
<keyword evidence="3" id="KW-0540">Nuclease</keyword>
<dbReference type="Pfam" id="PF01934">
    <property type="entry name" value="HepT-like"/>
    <property type="match status" value="1"/>
</dbReference>
<evidence type="ECO:0008006" key="8">
    <source>
        <dbReference type="Google" id="ProtNLM"/>
    </source>
</evidence>
<dbReference type="InterPro" id="IPR051813">
    <property type="entry name" value="HepT_RNase_toxin"/>
</dbReference>
<dbReference type="Proteomes" id="UP000679213">
    <property type="component" value="Chromosome I"/>
</dbReference>
<evidence type="ECO:0000256" key="1">
    <source>
        <dbReference type="ARBA" id="ARBA00022553"/>
    </source>
</evidence>
<protein>
    <recommendedName>
        <fullName evidence="8">DUF86 domain-containing protein</fullName>
    </recommendedName>
</protein>
<evidence type="ECO:0000256" key="3">
    <source>
        <dbReference type="ARBA" id="ARBA00022722"/>
    </source>
</evidence>
<dbReference type="KEGG" id="mesg:MLAUSG7_1597"/>
<evidence type="ECO:0000256" key="4">
    <source>
        <dbReference type="ARBA" id="ARBA00022741"/>
    </source>
</evidence>
<dbReference type="EMBL" id="LR792632">
    <property type="protein sequence ID" value="CAB3290138.1"/>
    <property type="molecule type" value="Genomic_DNA"/>
</dbReference>
<name>A0A8D6PTS7_9EURY</name>
<evidence type="ECO:0000256" key="2">
    <source>
        <dbReference type="ARBA" id="ARBA00022649"/>
    </source>
</evidence>
<proteinExistence type="predicted"/>
<dbReference type="GeneID" id="65884378"/>
<keyword evidence="7" id="KW-1185">Reference proteome</keyword>
<evidence type="ECO:0000313" key="6">
    <source>
        <dbReference type="EMBL" id="CAB3290138.1"/>
    </source>
</evidence>
<evidence type="ECO:0000313" key="7">
    <source>
        <dbReference type="Proteomes" id="UP000679213"/>
    </source>
</evidence>
<keyword evidence="1" id="KW-0597">Phosphoprotein</keyword>
<organism evidence="6 7">
    <name type="scientific">Methanocaldococcus lauensis</name>
    <dbReference type="NCBI Taxonomy" id="2546128"/>
    <lineage>
        <taxon>Archaea</taxon>
        <taxon>Methanobacteriati</taxon>
        <taxon>Methanobacteriota</taxon>
        <taxon>Methanomada group</taxon>
        <taxon>Methanococci</taxon>
        <taxon>Methanococcales</taxon>
        <taxon>Methanocaldococcaceae</taxon>
        <taxon>Methanocaldococcus</taxon>
    </lineage>
</organism>
<keyword evidence="4" id="KW-0547">Nucleotide-binding</keyword>
<dbReference type="AlphaFoldDB" id="A0A8D6PTS7"/>
<evidence type="ECO:0000256" key="5">
    <source>
        <dbReference type="ARBA" id="ARBA00022801"/>
    </source>
</evidence>